<dbReference type="InParanoid" id="A0A1X7TQM8"/>
<evidence type="ECO:0000313" key="1">
    <source>
        <dbReference type="EnsemblMetazoa" id="Aqu2.1.17200_001"/>
    </source>
</evidence>
<dbReference type="AlphaFoldDB" id="A0A1X7TQM8"/>
<accession>A0A1X7TQM8</accession>
<reference evidence="1" key="1">
    <citation type="submission" date="2017-05" db="UniProtKB">
        <authorList>
            <consortium name="EnsemblMetazoa"/>
        </authorList>
    </citation>
    <scope>IDENTIFICATION</scope>
</reference>
<proteinExistence type="predicted"/>
<organism evidence="1">
    <name type="scientific">Amphimedon queenslandica</name>
    <name type="common">Sponge</name>
    <dbReference type="NCBI Taxonomy" id="400682"/>
    <lineage>
        <taxon>Eukaryota</taxon>
        <taxon>Metazoa</taxon>
        <taxon>Porifera</taxon>
        <taxon>Demospongiae</taxon>
        <taxon>Heteroscleromorpha</taxon>
        <taxon>Haplosclerida</taxon>
        <taxon>Niphatidae</taxon>
        <taxon>Amphimedon</taxon>
    </lineage>
</organism>
<protein>
    <submittedName>
        <fullName evidence="1">Uncharacterized protein</fullName>
    </submittedName>
</protein>
<dbReference type="PANTHER" id="PTHR47018">
    <property type="entry name" value="CXC DOMAIN-CONTAINING PROTEIN-RELATED"/>
    <property type="match status" value="1"/>
</dbReference>
<sequence>MCFYDFFMKLATDIGNSICDQFETDGVVCSHKLRQGVFTIAAVDNINYNPSFTTSKESFHGTGISLIQHHSHDNKENDRGIIILKASTSNTSCSIKPLPTKYTNDPPASIKGKDINVLKNSSFSRSESTQAITIAKSPEVQWLDKVMEAISKEDLDKNEWLLWSAHHASLQENNIPPATITALMPLFLDNALRSHD</sequence>
<dbReference type="EnsemblMetazoa" id="Aqu2.1.17200_001">
    <property type="protein sequence ID" value="Aqu2.1.17200_001"/>
    <property type="gene ID" value="Aqu2.1.17200"/>
</dbReference>
<name>A0A1X7TQM8_AMPQE</name>